<comment type="caution">
    <text evidence="1">The sequence shown here is derived from an EMBL/GenBank/DDBJ whole genome shotgun (WGS) entry which is preliminary data.</text>
</comment>
<dbReference type="InterPro" id="IPR036170">
    <property type="entry name" value="YezG-like_sf"/>
</dbReference>
<dbReference type="Proteomes" id="UP001564626">
    <property type="component" value="Unassembled WGS sequence"/>
</dbReference>
<dbReference type="RefSeq" id="WP_345364526.1">
    <property type="nucleotide sequence ID" value="NZ_BAABII010000012.1"/>
</dbReference>
<keyword evidence="2" id="KW-1185">Reference proteome</keyword>
<protein>
    <submittedName>
        <fullName evidence="1">Uncharacterized protein</fullName>
    </submittedName>
</protein>
<evidence type="ECO:0000313" key="1">
    <source>
        <dbReference type="EMBL" id="MEY8040167.1"/>
    </source>
</evidence>
<gene>
    <name evidence="1" type="ORF">AB8O55_12255</name>
</gene>
<dbReference type="EMBL" id="JBGEHV010000018">
    <property type="protein sequence ID" value="MEY8040167.1"/>
    <property type="molecule type" value="Genomic_DNA"/>
</dbReference>
<proteinExistence type="predicted"/>
<dbReference type="SUPFAM" id="SSF160424">
    <property type="entry name" value="BH3703-like"/>
    <property type="match status" value="1"/>
</dbReference>
<organism evidence="1 2">
    <name type="scientific">Saccharopolyspora cebuensis</name>
    <dbReference type="NCBI Taxonomy" id="418759"/>
    <lineage>
        <taxon>Bacteria</taxon>
        <taxon>Bacillati</taxon>
        <taxon>Actinomycetota</taxon>
        <taxon>Actinomycetes</taxon>
        <taxon>Pseudonocardiales</taxon>
        <taxon>Pseudonocardiaceae</taxon>
        <taxon>Saccharopolyspora</taxon>
    </lineage>
</organism>
<sequence>MLRAGLPEDWARLRLDFRDAGISQAVLSGTRQNGQPLLDPLPAGVSALLREARAAMYEPGRGTWFSAHVELRRDAEPEVRFNFTDDPQWSPTIAPTAFVLDHERFPRDDEHVPDWLAARFAEAAEFEAEWEG</sequence>
<name>A0ABV4CJ70_9PSEU</name>
<reference evidence="1 2" key="1">
    <citation type="submission" date="2024-08" db="EMBL/GenBank/DDBJ databases">
        <title>Genome mining of Saccharopolyspora cebuensis PGLac3 from Nigerian medicinal plant.</title>
        <authorList>
            <person name="Ezeobiora C.E."/>
            <person name="Igbokwe N.H."/>
            <person name="Amin D.H."/>
            <person name="Mendie U.E."/>
        </authorList>
    </citation>
    <scope>NUCLEOTIDE SEQUENCE [LARGE SCALE GENOMIC DNA]</scope>
    <source>
        <strain evidence="1 2">PGLac3</strain>
    </source>
</reference>
<evidence type="ECO:0000313" key="2">
    <source>
        <dbReference type="Proteomes" id="UP001564626"/>
    </source>
</evidence>
<accession>A0ABV4CJ70</accession>